<dbReference type="RefSeq" id="WP_165094693.1">
    <property type="nucleotide sequence ID" value="NZ_CP049056.1"/>
</dbReference>
<dbReference type="EMBL" id="CP049056">
    <property type="protein sequence ID" value="QIE54449.1"/>
    <property type="molecule type" value="Genomic_DNA"/>
</dbReference>
<gene>
    <name evidence="11" type="ORF">G5B40_02755</name>
</gene>
<dbReference type="Proteomes" id="UP000503336">
    <property type="component" value="Chromosome"/>
</dbReference>
<evidence type="ECO:0000256" key="6">
    <source>
        <dbReference type="ARBA" id="ARBA00022989"/>
    </source>
</evidence>
<evidence type="ECO:0000256" key="5">
    <source>
        <dbReference type="ARBA" id="ARBA00022692"/>
    </source>
</evidence>
<keyword evidence="3" id="KW-1003">Cell membrane</keyword>
<keyword evidence="7 9" id="KW-0472">Membrane</keyword>
<keyword evidence="2 9" id="KW-0813">Transport</keyword>
<keyword evidence="4 9" id="KW-0997">Cell inner membrane</keyword>
<evidence type="ECO:0000256" key="1">
    <source>
        <dbReference type="ARBA" id="ARBA00004429"/>
    </source>
</evidence>
<comment type="subcellular location">
    <subcellularLocation>
        <location evidence="1 9">Cell inner membrane</location>
        <topology evidence="1 9">Multi-pass membrane protein</topology>
    </subcellularLocation>
</comment>
<accession>A0A7L5BXW7</accession>
<keyword evidence="6 9" id="KW-1133">Transmembrane helix</keyword>
<evidence type="ECO:0000256" key="4">
    <source>
        <dbReference type="ARBA" id="ARBA00022519"/>
    </source>
</evidence>
<dbReference type="PANTHER" id="PTHR35011:SF2">
    <property type="entry name" value="2,3-DIKETO-L-GULONATE TRAP TRANSPORTER SMALL PERMEASE PROTEIN YIAM"/>
    <property type="match status" value="1"/>
</dbReference>
<organism evidence="11 12">
    <name type="scientific">Pikeienuella piscinae</name>
    <dbReference type="NCBI Taxonomy" id="2748098"/>
    <lineage>
        <taxon>Bacteria</taxon>
        <taxon>Pseudomonadati</taxon>
        <taxon>Pseudomonadota</taxon>
        <taxon>Alphaproteobacteria</taxon>
        <taxon>Rhodobacterales</taxon>
        <taxon>Paracoccaceae</taxon>
        <taxon>Pikeienuella</taxon>
    </lineage>
</organism>
<evidence type="ECO:0000256" key="3">
    <source>
        <dbReference type="ARBA" id="ARBA00022475"/>
    </source>
</evidence>
<dbReference type="PANTHER" id="PTHR35011">
    <property type="entry name" value="2,3-DIKETO-L-GULONATE TRAP TRANSPORTER SMALL PERMEASE PROTEIN YIAM"/>
    <property type="match status" value="1"/>
</dbReference>
<sequence>MAQHNKREAAAAASFLSRRIVAPLTWLGGAISTLLILGAFGLIVAAVVRRYVFSAPIRFTDEVAGWALVAAIMFGAAEAYRQGDHISIDLVTARLPDKARRAMGVFSDLSVLAFAIAIGRSAWDAVTFARGFGMYTTGHIVMETWILQTPLIAGATLLGLAAMTKLAERFTGRRAP</sequence>
<evidence type="ECO:0000313" key="12">
    <source>
        <dbReference type="Proteomes" id="UP000503336"/>
    </source>
</evidence>
<comment type="function">
    <text evidence="9">Part of the tripartite ATP-independent periplasmic (TRAP) transport system.</text>
</comment>
<dbReference type="GO" id="GO:0005886">
    <property type="term" value="C:plasma membrane"/>
    <property type="evidence" value="ECO:0007669"/>
    <property type="project" value="UniProtKB-SubCell"/>
</dbReference>
<evidence type="ECO:0000256" key="8">
    <source>
        <dbReference type="ARBA" id="ARBA00038436"/>
    </source>
</evidence>
<keyword evidence="5 9" id="KW-0812">Transmembrane</keyword>
<dbReference type="KEGG" id="hdh:G5B40_02755"/>
<evidence type="ECO:0000256" key="9">
    <source>
        <dbReference type="RuleBase" id="RU369079"/>
    </source>
</evidence>
<dbReference type="InterPro" id="IPR007387">
    <property type="entry name" value="TRAP_DctQ"/>
</dbReference>
<comment type="similarity">
    <text evidence="8 9">Belongs to the TRAP transporter small permease family.</text>
</comment>
<proteinExistence type="inferred from homology"/>
<dbReference type="Pfam" id="PF04290">
    <property type="entry name" value="DctQ"/>
    <property type="match status" value="1"/>
</dbReference>
<name>A0A7L5BXW7_9RHOB</name>
<feature type="transmembrane region" description="Helical" evidence="9">
    <location>
        <begin position="21"/>
        <end position="48"/>
    </location>
</feature>
<dbReference type="GO" id="GO:0022857">
    <property type="term" value="F:transmembrane transporter activity"/>
    <property type="evidence" value="ECO:0007669"/>
    <property type="project" value="UniProtKB-UniRule"/>
</dbReference>
<evidence type="ECO:0000256" key="2">
    <source>
        <dbReference type="ARBA" id="ARBA00022448"/>
    </source>
</evidence>
<protein>
    <recommendedName>
        <fullName evidence="9">TRAP transporter small permease protein</fullName>
    </recommendedName>
</protein>
<evidence type="ECO:0000259" key="10">
    <source>
        <dbReference type="Pfam" id="PF04290"/>
    </source>
</evidence>
<reference evidence="11 12" key="1">
    <citation type="submission" date="2020-02" db="EMBL/GenBank/DDBJ databases">
        <title>complete genome sequence of Rhodobacteraceae bacterium.</title>
        <authorList>
            <person name="Park J."/>
            <person name="Kim Y.-S."/>
            <person name="Kim K.-H."/>
        </authorList>
    </citation>
    <scope>NUCLEOTIDE SEQUENCE [LARGE SCALE GENOMIC DNA]</scope>
    <source>
        <strain evidence="11 12">RR4-56</strain>
    </source>
</reference>
<feature type="domain" description="Tripartite ATP-independent periplasmic transporters DctQ component" evidence="10">
    <location>
        <begin position="40"/>
        <end position="171"/>
    </location>
</feature>
<evidence type="ECO:0000313" key="11">
    <source>
        <dbReference type="EMBL" id="QIE54449.1"/>
    </source>
</evidence>
<keyword evidence="12" id="KW-1185">Reference proteome</keyword>
<feature type="transmembrane region" description="Helical" evidence="9">
    <location>
        <begin position="145"/>
        <end position="164"/>
    </location>
</feature>
<dbReference type="GO" id="GO:0015740">
    <property type="term" value="P:C4-dicarboxylate transport"/>
    <property type="evidence" value="ECO:0007669"/>
    <property type="project" value="TreeGrafter"/>
</dbReference>
<feature type="transmembrane region" description="Helical" evidence="9">
    <location>
        <begin position="102"/>
        <end position="123"/>
    </location>
</feature>
<dbReference type="InterPro" id="IPR055348">
    <property type="entry name" value="DctQ"/>
</dbReference>
<evidence type="ECO:0000256" key="7">
    <source>
        <dbReference type="ARBA" id="ARBA00023136"/>
    </source>
</evidence>
<comment type="subunit">
    <text evidence="9">The complex comprises the extracytoplasmic solute receptor protein and the two transmembrane proteins.</text>
</comment>
<feature type="transmembrane region" description="Helical" evidence="9">
    <location>
        <begin position="63"/>
        <end position="81"/>
    </location>
</feature>
<dbReference type="AlphaFoldDB" id="A0A7L5BXW7"/>